<dbReference type="AlphaFoldDB" id="A0A2Z4IEW9"/>
<feature type="transmembrane region" description="Helical" evidence="2">
    <location>
        <begin position="36"/>
        <end position="53"/>
    </location>
</feature>
<evidence type="ECO:0000313" key="4">
    <source>
        <dbReference type="Proteomes" id="UP000248688"/>
    </source>
</evidence>
<dbReference type="SUPFAM" id="SSF56954">
    <property type="entry name" value="Outer membrane efflux proteins (OEP)"/>
    <property type="match status" value="1"/>
</dbReference>
<dbReference type="InterPro" id="IPR011053">
    <property type="entry name" value="Single_hybrid_motif"/>
</dbReference>
<dbReference type="RefSeq" id="WP_112783030.1">
    <property type="nucleotide sequence ID" value="NZ_CP030041.1"/>
</dbReference>
<accession>A0A2Z4IEW9</accession>
<keyword evidence="2" id="KW-0472">Membrane</keyword>
<gene>
    <name evidence="3" type="ORF">DN752_05575</name>
</gene>
<organism evidence="3 4">
    <name type="scientific">Echinicola strongylocentroti</name>
    <dbReference type="NCBI Taxonomy" id="1795355"/>
    <lineage>
        <taxon>Bacteria</taxon>
        <taxon>Pseudomonadati</taxon>
        <taxon>Bacteroidota</taxon>
        <taxon>Cytophagia</taxon>
        <taxon>Cytophagales</taxon>
        <taxon>Cyclobacteriaceae</taxon>
        <taxon>Echinicola</taxon>
    </lineage>
</organism>
<keyword evidence="1" id="KW-0175">Coiled coil</keyword>
<dbReference type="Gene3D" id="2.40.50.100">
    <property type="match status" value="1"/>
</dbReference>
<dbReference type="EMBL" id="CP030041">
    <property type="protein sequence ID" value="AWW29632.1"/>
    <property type="molecule type" value="Genomic_DNA"/>
</dbReference>
<protein>
    <submittedName>
        <fullName evidence="3">Biotin attachment protein</fullName>
    </submittedName>
</protein>
<feature type="coiled-coil region" evidence="1">
    <location>
        <begin position="206"/>
        <end position="247"/>
    </location>
</feature>
<dbReference type="PANTHER" id="PTHR30386">
    <property type="entry name" value="MEMBRANE FUSION SUBUNIT OF EMRAB-TOLC MULTIDRUG EFFLUX PUMP"/>
    <property type="match status" value="1"/>
</dbReference>
<evidence type="ECO:0000256" key="2">
    <source>
        <dbReference type="SAM" id="Phobius"/>
    </source>
</evidence>
<dbReference type="OrthoDB" id="9760528at2"/>
<dbReference type="KEGG" id="est:DN752_05575"/>
<keyword evidence="2" id="KW-1133">Transmembrane helix</keyword>
<reference evidence="3 4" key="1">
    <citation type="submission" date="2018-06" db="EMBL/GenBank/DDBJ databases">
        <title>Echinicola strongylocentroti sp. nov., isolated from a sea urchin Strongylocentrotus intermedius.</title>
        <authorList>
            <person name="Bae S.S."/>
        </authorList>
    </citation>
    <scope>NUCLEOTIDE SEQUENCE [LARGE SCALE GENOMIC DNA]</scope>
    <source>
        <strain evidence="3 4">MEBiC08714</strain>
    </source>
</reference>
<dbReference type="InterPro" id="IPR050739">
    <property type="entry name" value="MFP"/>
</dbReference>
<dbReference type="SUPFAM" id="SSF51230">
    <property type="entry name" value="Single hybrid motif"/>
    <property type="match status" value="1"/>
</dbReference>
<evidence type="ECO:0000256" key="1">
    <source>
        <dbReference type="SAM" id="Coils"/>
    </source>
</evidence>
<dbReference type="PRINTS" id="PR01490">
    <property type="entry name" value="RTXTOXIND"/>
</dbReference>
<keyword evidence="2" id="KW-0812">Transmembrane</keyword>
<sequence>MLNISENSINNYIKKKDYKVFKVLEDAKSFQFSKKTFLIIFAVLLGVMFAPWTQNIQTDGYVTTRSPEQRPQSIQSVISGRLERWYVKEGDFVDKGDTLVYISDAKSEYFDPNLLERTQEQLSAKTQSGDSYDMKVEALRSQYQALKEALGFKLRQLDNKILQATNKVAMDSMDLVANKTNLSIAQNQLQRTSELHKKGLKSLTELQEKELKVQETQAKVNVQQNKLTNQRNELLNLDLEISSTEREYRDKLAKVQSDIQTAMSAKLGTVADASKLQNQLRNYTERQERYYITAPQSGYITKTVTKGIGEIIKEGTDIMTIVPDQYDLAVEVYVRPQDLPLVHQHEKVRLRFDGWPAIVISGWPEASTGIFSGHVVAMDRFISNNGYYRLLVTPDPDDRQWPERLSIGTGARAFLLLNDVPLWYELWRQLNGFPTDYYSEEKESPQKIKLKAPLKSVK</sequence>
<evidence type="ECO:0000313" key="3">
    <source>
        <dbReference type="EMBL" id="AWW29632.1"/>
    </source>
</evidence>
<proteinExistence type="predicted"/>
<keyword evidence="4" id="KW-1185">Reference proteome</keyword>
<name>A0A2Z4IEW9_9BACT</name>
<dbReference type="Proteomes" id="UP000248688">
    <property type="component" value="Chromosome"/>
</dbReference>